<keyword evidence="7" id="KW-1185">Reference proteome</keyword>
<dbReference type="GeneID" id="113791531"/>
<evidence type="ECO:0000313" key="8">
    <source>
        <dbReference type="RefSeq" id="XP_027197122.1"/>
    </source>
</evidence>
<dbReference type="AlphaFoldDB" id="A0A6P6XUN3"/>
<dbReference type="RefSeq" id="XP_027197122.1">
    <property type="nucleotide sequence ID" value="XM_027341321.1"/>
</dbReference>
<evidence type="ECO:0000256" key="3">
    <source>
        <dbReference type="ARBA" id="ARBA00022980"/>
    </source>
</evidence>
<sequence length="146" mass="17498">MVRYMGDFAKQIPLKHVSKYALRMMKLRSKLFNEYIRTPMPYEISRAVLVDPRQRQAWDSHHFQNEQMVNRFSQLPSDLDHIRSIRYYPAHPQIGDLMSLLRQHGLYRDEHKDIKEEMSRLRALRGKPDKIWGKKKSQTQSDGDED</sequence>
<dbReference type="PANTHER" id="PTHR13362">
    <property type="entry name" value="MITOCHONDRIAL RIBOSOMAL PROTEIN S33"/>
    <property type="match status" value="1"/>
</dbReference>
<protein>
    <recommendedName>
        <fullName evidence="6">Small ribosomal subunit protein mS33</fullName>
    </recommendedName>
</protein>
<proteinExistence type="inferred from homology"/>
<dbReference type="CTD" id="51650"/>
<keyword evidence="4" id="KW-0496">Mitochondrion</keyword>
<evidence type="ECO:0000256" key="1">
    <source>
        <dbReference type="ARBA" id="ARBA00004173"/>
    </source>
</evidence>
<dbReference type="PANTHER" id="PTHR13362:SF2">
    <property type="entry name" value="SMALL RIBOSOMAL SUBUNIT PROTEIN MS33"/>
    <property type="match status" value="1"/>
</dbReference>
<dbReference type="GO" id="GO:0005840">
    <property type="term" value="C:ribosome"/>
    <property type="evidence" value="ECO:0007669"/>
    <property type="project" value="UniProtKB-KW"/>
</dbReference>
<dbReference type="KEGG" id="dpte:113791531"/>
<dbReference type="OrthoDB" id="5980584at2759"/>
<evidence type="ECO:0000256" key="6">
    <source>
        <dbReference type="ARBA" id="ARBA00035132"/>
    </source>
</evidence>
<dbReference type="GO" id="GO:1990904">
    <property type="term" value="C:ribonucleoprotein complex"/>
    <property type="evidence" value="ECO:0007669"/>
    <property type="project" value="UniProtKB-KW"/>
</dbReference>
<reference evidence="8" key="1">
    <citation type="submission" date="2025-08" db="UniProtKB">
        <authorList>
            <consortium name="RefSeq"/>
        </authorList>
    </citation>
    <scope>IDENTIFICATION</scope>
    <source>
        <strain evidence="8">Airmid</strain>
    </source>
</reference>
<keyword evidence="3" id="KW-0689">Ribosomal protein</keyword>
<dbReference type="GO" id="GO:0005739">
    <property type="term" value="C:mitochondrion"/>
    <property type="evidence" value="ECO:0007669"/>
    <property type="project" value="UniProtKB-SubCell"/>
</dbReference>
<dbReference type="InterPro" id="IPR013219">
    <property type="entry name" value="Ribosomal_mS33"/>
</dbReference>
<accession>A0A6P6XUN3</accession>
<dbReference type="InParanoid" id="A0A6P6XUN3"/>
<evidence type="ECO:0000256" key="4">
    <source>
        <dbReference type="ARBA" id="ARBA00023128"/>
    </source>
</evidence>
<evidence type="ECO:0000256" key="2">
    <source>
        <dbReference type="ARBA" id="ARBA00008970"/>
    </source>
</evidence>
<comment type="subcellular location">
    <subcellularLocation>
        <location evidence="1">Mitochondrion</location>
    </subcellularLocation>
</comment>
<dbReference type="Pfam" id="PF08293">
    <property type="entry name" value="MRP-S33"/>
    <property type="match status" value="1"/>
</dbReference>
<evidence type="ECO:0000256" key="5">
    <source>
        <dbReference type="ARBA" id="ARBA00023274"/>
    </source>
</evidence>
<dbReference type="FunCoup" id="A0A6P6XUN3">
    <property type="interactions" value="506"/>
</dbReference>
<dbReference type="OMA" id="YSGLMWR"/>
<keyword evidence="5" id="KW-0687">Ribonucleoprotein</keyword>
<gene>
    <name evidence="8" type="primary">LOC113791531</name>
</gene>
<dbReference type="Proteomes" id="UP000515146">
    <property type="component" value="Unplaced"/>
</dbReference>
<comment type="similarity">
    <text evidence="2">Belongs to the mitochondrion-specific ribosomal protein mS33 family.</text>
</comment>
<organism evidence="7 8">
    <name type="scientific">Dermatophagoides pteronyssinus</name>
    <name type="common">European house dust mite</name>
    <dbReference type="NCBI Taxonomy" id="6956"/>
    <lineage>
        <taxon>Eukaryota</taxon>
        <taxon>Metazoa</taxon>
        <taxon>Ecdysozoa</taxon>
        <taxon>Arthropoda</taxon>
        <taxon>Chelicerata</taxon>
        <taxon>Arachnida</taxon>
        <taxon>Acari</taxon>
        <taxon>Acariformes</taxon>
        <taxon>Sarcoptiformes</taxon>
        <taxon>Astigmata</taxon>
        <taxon>Psoroptidia</taxon>
        <taxon>Analgoidea</taxon>
        <taxon>Pyroglyphidae</taxon>
        <taxon>Dermatophagoidinae</taxon>
        <taxon>Dermatophagoides</taxon>
    </lineage>
</organism>
<name>A0A6P6XUN3_DERPT</name>
<evidence type="ECO:0000313" key="7">
    <source>
        <dbReference type="Proteomes" id="UP000515146"/>
    </source>
</evidence>